<dbReference type="EMBL" id="JQDR03017970">
    <property type="protein sequence ID" value="KAA0183263.1"/>
    <property type="molecule type" value="Genomic_DNA"/>
</dbReference>
<dbReference type="PANTHER" id="PTHR41148">
    <property type="entry name" value="LP09875P"/>
    <property type="match status" value="1"/>
</dbReference>
<organism evidence="2">
    <name type="scientific">Hyalella azteca</name>
    <name type="common">Amphipod</name>
    <dbReference type="NCBI Taxonomy" id="294128"/>
    <lineage>
        <taxon>Eukaryota</taxon>
        <taxon>Metazoa</taxon>
        <taxon>Ecdysozoa</taxon>
        <taxon>Arthropoda</taxon>
        <taxon>Crustacea</taxon>
        <taxon>Multicrustacea</taxon>
        <taxon>Malacostraca</taxon>
        <taxon>Eumalacostraca</taxon>
        <taxon>Peracarida</taxon>
        <taxon>Amphipoda</taxon>
        <taxon>Senticaudata</taxon>
        <taxon>Talitrida</taxon>
        <taxon>Talitroidea</taxon>
        <taxon>Hyalellidae</taxon>
        <taxon>Hyalella</taxon>
    </lineage>
</organism>
<feature type="region of interest" description="Disordered" evidence="1">
    <location>
        <begin position="135"/>
        <end position="203"/>
    </location>
</feature>
<dbReference type="Proteomes" id="UP000711488">
    <property type="component" value="Unassembled WGS sequence"/>
</dbReference>
<reference evidence="2" key="2">
    <citation type="journal article" date="2018" name="Environ. Sci. Technol.">
        <title>The Toxicogenome of Hyalella azteca: A Model for Sediment Ecotoxicology and Evolutionary Toxicology.</title>
        <authorList>
            <person name="Poynton H.C."/>
            <person name="Hasenbein S."/>
            <person name="Benoit J.B."/>
            <person name="Sepulveda M.S."/>
            <person name="Poelchau M.F."/>
            <person name="Hughes D.S.T."/>
            <person name="Murali S.C."/>
            <person name="Chen S."/>
            <person name="Glastad K.M."/>
            <person name="Goodisman M.A.D."/>
            <person name="Werren J.H."/>
            <person name="Vineis J.H."/>
            <person name="Bowen J.L."/>
            <person name="Friedrich M."/>
            <person name="Jones J."/>
            <person name="Robertson H.M."/>
            <person name="Feyereisen R."/>
            <person name="Mechler-Hickson A."/>
            <person name="Mathers N."/>
            <person name="Lee C.E."/>
            <person name="Colbourne J.K."/>
            <person name="Biales A."/>
            <person name="Johnston J.S."/>
            <person name="Wellborn G.A."/>
            <person name="Rosendale A.J."/>
            <person name="Cridge A.G."/>
            <person name="Munoz-Torres M.C."/>
            <person name="Bain P.A."/>
            <person name="Manny A.R."/>
            <person name="Major K.M."/>
            <person name="Lambert F.N."/>
            <person name="Vulpe C.D."/>
            <person name="Tuck P."/>
            <person name="Blalock B.J."/>
            <person name="Lin Y.Y."/>
            <person name="Smith M.E."/>
            <person name="Ochoa-Acuna H."/>
            <person name="Chen M.M."/>
            <person name="Childers C.P."/>
            <person name="Qu J."/>
            <person name="Dugan S."/>
            <person name="Lee S.L."/>
            <person name="Chao H."/>
            <person name="Dinh H."/>
            <person name="Han Y."/>
            <person name="Doddapaneni H."/>
            <person name="Worley K.C."/>
            <person name="Muzny D.M."/>
            <person name="Gibbs R.A."/>
            <person name="Richards S."/>
        </authorList>
    </citation>
    <scope>NUCLEOTIDE SEQUENCE</scope>
    <source>
        <strain evidence="2">HAZT.00-mixed</strain>
        <tissue evidence="2">Whole organism</tissue>
    </source>
</reference>
<dbReference type="PANTHER" id="PTHR41148:SF1">
    <property type="entry name" value="LP09875P"/>
    <property type="match status" value="1"/>
</dbReference>
<feature type="compositionally biased region" description="Polar residues" evidence="1">
    <location>
        <begin position="188"/>
        <end position="203"/>
    </location>
</feature>
<dbReference type="OrthoDB" id="9994380at2759"/>
<name>A0A6A0GNK7_HYAAZ</name>
<feature type="compositionally biased region" description="Basic and acidic residues" evidence="1">
    <location>
        <begin position="151"/>
        <end position="163"/>
    </location>
</feature>
<gene>
    <name evidence="2" type="ORF">HAZT_HAZT009404</name>
</gene>
<protein>
    <recommendedName>
        <fullName evidence="3">PID domain-containing protein</fullName>
    </recommendedName>
</protein>
<comment type="caution">
    <text evidence="2">The sequence shown here is derived from an EMBL/GenBank/DDBJ whole genome shotgun (WGS) entry which is preliminary data.</text>
</comment>
<proteinExistence type="predicted"/>
<reference evidence="2" key="1">
    <citation type="submission" date="2014-08" db="EMBL/GenBank/DDBJ databases">
        <authorList>
            <person name="Murali S."/>
            <person name="Richards S."/>
            <person name="Bandaranaike D."/>
            <person name="Bellair M."/>
            <person name="Blankenburg K."/>
            <person name="Chao H."/>
            <person name="Dinh H."/>
            <person name="Doddapaneni H."/>
            <person name="Dugan-Rocha S."/>
            <person name="Elkadiri S."/>
            <person name="Gnanaolivu R."/>
            <person name="Hughes D."/>
            <person name="Lee S."/>
            <person name="Li M."/>
            <person name="Ming W."/>
            <person name="Munidasa M."/>
            <person name="Muniz J."/>
            <person name="Nguyen L."/>
            <person name="Osuji N."/>
            <person name="Pu L.-L."/>
            <person name="Puazo M."/>
            <person name="Skinner E."/>
            <person name="Qu C."/>
            <person name="Quiroz J."/>
            <person name="Raj R."/>
            <person name="Weissenberger G."/>
            <person name="Xin Y."/>
            <person name="Zou X."/>
            <person name="Han Y."/>
            <person name="Worley K."/>
            <person name="Muzny D."/>
            <person name="Gibbs R."/>
        </authorList>
    </citation>
    <scope>NUCLEOTIDE SEQUENCE</scope>
    <source>
        <strain evidence="2">HAZT.00-mixed</strain>
        <tissue evidence="2">Whole organism</tissue>
    </source>
</reference>
<evidence type="ECO:0008006" key="3">
    <source>
        <dbReference type="Google" id="ProtNLM"/>
    </source>
</evidence>
<evidence type="ECO:0000313" key="2">
    <source>
        <dbReference type="EMBL" id="KAA0183263.1"/>
    </source>
</evidence>
<dbReference type="AlphaFoldDB" id="A0A6A0GNK7"/>
<reference evidence="2" key="3">
    <citation type="submission" date="2019-06" db="EMBL/GenBank/DDBJ databases">
        <authorList>
            <person name="Poynton C."/>
            <person name="Hasenbein S."/>
            <person name="Benoit J.B."/>
            <person name="Sepulveda M.S."/>
            <person name="Poelchau M.F."/>
            <person name="Murali S.C."/>
            <person name="Chen S."/>
            <person name="Glastad K.M."/>
            <person name="Werren J.H."/>
            <person name="Vineis J.H."/>
            <person name="Bowen J.L."/>
            <person name="Friedrich M."/>
            <person name="Jones J."/>
            <person name="Robertson H.M."/>
            <person name="Feyereisen R."/>
            <person name="Mechler-Hickson A."/>
            <person name="Mathers N."/>
            <person name="Lee C.E."/>
            <person name="Colbourne J.K."/>
            <person name="Biales A."/>
            <person name="Johnston J.S."/>
            <person name="Wellborn G.A."/>
            <person name="Rosendale A.J."/>
            <person name="Cridge A.G."/>
            <person name="Munoz-Torres M.C."/>
            <person name="Bain P.A."/>
            <person name="Manny A.R."/>
            <person name="Major K.M."/>
            <person name="Lambert F.N."/>
            <person name="Vulpe C.D."/>
            <person name="Tuck P."/>
            <person name="Blalock B.J."/>
            <person name="Lin Y.-Y."/>
            <person name="Smith M.E."/>
            <person name="Ochoa-Acuna H."/>
            <person name="Chen M.-J.M."/>
            <person name="Childers C.P."/>
            <person name="Qu J."/>
            <person name="Dugan S."/>
            <person name="Lee S.L."/>
            <person name="Chao H."/>
            <person name="Dinh H."/>
            <person name="Han Y."/>
            <person name="Doddapaneni H."/>
            <person name="Worley K.C."/>
            <person name="Muzny D.M."/>
            <person name="Gibbs R.A."/>
            <person name="Richards S."/>
        </authorList>
    </citation>
    <scope>NUCLEOTIDE SEQUENCE</scope>
    <source>
        <strain evidence="2">HAZT.00-mixed</strain>
        <tissue evidence="2">Whole organism</tissue>
    </source>
</reference>
<accession>A0A6A0GNK7</accession>
<evidence type="ECO:0000256" key="1">
    <source>
        <dbReference type="SAM" id="MobiDB-lite"/>
    </source>
</evidence>
<sequence length="203" mass="21795">MPHLNALPNDRVKKASYYVWFLGASECRGLRGSDVVSSVLGKLLGRERCPVHLHAYRCDSSDTATILRDHLEQLVNKPQQQAKLSALESRLASRGLLPRNRSSAVFGPSSNTNLSNGASLAALYDSLANELKEKLGGAGNSAGPLLLLPPRDYHSNRHEDDSARSSGIGSDDAPPSPLLDSSHHRSPLNRQPSSSVEPGQSAN</sequence>